<dbReference type="OrthoDB" id="1441010at2"/>
<dbReference type="Proteomes" id="UP000218267">
    <property type="component" value="Chromosome"/>
</dbReference>
<name>A0A1Y1CJR7_9BACT</name>
<evidence type="ECO:0000313" key="2">
    <source>
        <dbReference type="Proteomes" id="UP000218267"/>
    </source>
</evidence>
<keyword evidence="2" id="KW-1185">Reference proteome</keyword>
<protein>
    <submittedName>
        <fullName evidence="1">Uncharacterized protein</fullName>
    </submittedName>
</protein>
<accession>A0A1Y1CJR7</accession>
<dbReference type="RefSeq" id="WP_153244844.1">
    <property type="nucleotide sequence ID" value="NZ_AP018042.1"/>
</dbReference>
<reference evidence="2" key="2">
    <citation type="journal article" date="2020" name="Antonie Van Leeuwenhoek">
        <title>Labilibaculum antarcticum sp. nov., a novel facultative anaerobic, psychrotorelant bacterium isolated from marine sediment of Antarctica.</title>
        <authorList>
            <person name="Watanabe M."/>
            <person name="Kojima H."/>
            <person name="Fukui M."/>
        </authorList>
    </citation>
    <scope>NUCLEOTIDE SEQUENCE [LARGE SCALE GENOMIC DNA]</scope>
    <source>
        <strain evidence="2">SPP2</strain>
    </source>
</reference>
<organism evidence="1 2">
    <name type="scientific">Labilibaculum antarcticum</name>
    <dbReference type="NCBI Taxonomy" id="1717717"/>
    <lineage>
        <taxon>Bacteria</taxon>
        <taxon>Pseudomonadati</taxon>
        <taxon>Bacteroidota</taxon>
        <taxon>Bacteroidia</taxon>
        <taxon>Marinilabiliales</taxon>
        <taxon>Marinifilaceae</taxon>
        <taxon>Labilibaculum</taxon>
    </lineage>
</organism>
<reference evidence="1 2" key="1">
    <citation type="journal article" date="2018" name="Mar. Genomics">
        <title>Complete genome sequence of Marinifilaceae bacterium strain SPP2, isolated from the Antarctic marine sediment.</title>
        <authorList>
            <person name="Watanabe M."/>
            <person name="Kojima H."/>
            <person name="Fukui M."/>
        </authorList>
    </citation>
    <scope>NUCLEOTIDE SEQUENCE [LARGE SCALE GENOMIC DNA]</scope>
    <source>
        <strain evidence="1 2">SPP2</strain>
    </source>
</reference>
<dbReference type="KEGG" id="mbas:ALGA_1862"/>
<dbReference type="EMBL" id="AP018042">
    <property type="protein sequence ID" value="BAX80222.1"/>
    <property type="molecule type" value="Genomic_DNA"/>
</dbReference>
<gene>
    <name evidence="1" type="ORF">ALGA_1862</name>
</gene>
<evidence type="ECO:0000313" key="1">
    <source>
        <dbReference type="EMBL" id="BAX80222.1"/>
    </source>
</evidence>
<proteinExistence type="predicted"/>
<sequence>MGYISKYTDEMDIHIEEYRNTILVQQKWKYNWLNEEGTSPWRYIEKNEFHNQADKLI</sequence>
<dbReference type="AlphaFoldDB" id="A0A1Y1CJR7"/>